<dbReference type="RefSeq" id="WP_238896088.1">
    <property type="nucleotide sequence ID" value="NZ_JAKOGG010000005.1"/>
</dbReference>
<dbReference type="SMART" id="SM00267">
    <property type="entry name" value="GGDEF"/>
    <property type="match status" value="1"/>
</dbReference>
<keyword evidence="5" id="KW-1185">Reference proteome</keyword>
<dbReference type="InterPro" id="IPR043128">
    <property type="entry name" value="Rev_trsase/Diguanyl_cyclase"/>
</dbReference>
<organism evidence="4 5">
    <name type="scientific">Shewanella electrica</name>
    <dbReference type="NCBI Taxonomy" id="515560"/>
    <lineage>
        <taxon>Bacteria</taxon>
        <taxon>Pseudomonadati</taxon>
        <taxon>Pseudomonadota</taxon>
        <taxon>Gammaproteobacteria</taxon>
        <taxon>Alteromonadales</taxon>
        <taxon>Shewanellaceae</taxon>
        <taxon>Shewanella</taxon>
    </lineage>
</organism>
<dbReference type="GO" id="GO:0052621">
    <property type="term" value="F:diguanylate cyclase activity"/>
    <property type="evidence" value="ECO:0007669"/>
    <property type="project" value="UniProtKB-EC"/>
</dbReference>
<dbReference type="PANTHER" id="PTHR45138:SF2">
    <property type="entry name" value="DIGUANYLATE CYCLASE VDCA"/>
    <property type="match status" value="1"/>
</dbReference>
<accession>A0ABT2FK34</accession>
<dbReference type="CDD" id="cd01949">
    <property type="entry name" value="GGDEF"/>
    <property type="match status" value="1"/>
</dbReference>
<dbReference type="EMBL" id="JAKOGG010000005">
    <property type="protein sequence ID" value="MCS4556692.1"/>
    <property type="molecule type" value="Genomic_DNA"/>
</dbReference>
<evidence type="ECO:0000256" key="1">
    <source>
        <dbReference type="ARBA" id="ARBA00012528"/>
    </source>
</evidence>
<gene>
    <name evidence="4" type="ORF">L9G74_09590</name>
</gene>
<comment type="caution">
    <text evidence="4">The sequence shown here is derived from an EMBL/GenBank/DDBJ whole genome shotgun (WGS) entry which is preliminary data.</text>
</comment>
<protein>
    <recommendedName>
        <fullName evidence="1">diguanylate cyclase</fullName>
        <ecNumber evidence="1">2.7.7.65</ecNumber>
    </recommendedName>
</protein>
<feature type="domain" description="GGDEF" evidence="3">
    <location>
        <begin position="206"/>
        <end position="341"/>
    </location>
</feature>
<evidence type="ECO:0000313" key="5">
    <source>
        <dbReference type="Proteomes" id="UP001201549"/>
    </source>
</evidence>
<keyword evidence="2" id="KW-0175">Coiled coil</keyword>
<dbReference type="Gene3D" id="3.30.70.270">
    <property type="match status" value="1"/>
</dbReference>
<evidence type="ECO:0000256" key="2">
    <source>
        <dbReference type="SAM" id="Coils"/>
    </source>
</evidence>
<reference evidence="5" key="1">
    <citation type="submission" date="2023-07" db="EMBL/GenBank/DDBJ databases">
        <title>Shewanella mangrovi sp. nov., an acetaldehyde- degrading bacterium isolated from mangrove sediment.</title>
        <authorList>
            <person name="Liu Y."/>
        </authorList>
    </citation>
    <scope>NUCLEOTIDE SEQUENCE [LARGE SCALE GENOMIC DNA]</scope>
    <source>
        <strain evidence="5">C32</strain>
    </source>
</reference>
<dbReference type="Pfam" id="PF00990">
    <property type="entry name" value="GGDEF"/>
    <property type="match status" value="1"/>
</dbReference>
<dbReference type="NCBIfam" id="TIGR00254">
    <property type="entry name" value="GGDEF"/>
    <property type="match status" value="1"/>
</dbReference>
<dbReference type="InterPro" id="IPR000160">
    <property type="entry name" value="GGDEF_dom"/>
</dbReference>
<proteinExistence type="predicted"/>
<dbReference type="InterPro" id="IPR029787">
    <property type="entry name" value="Nucleotide_cyclase"/>
</dbReference>
<dbReference type="PANTHER" id="PTHR45138">
    <property type="entry name" value="REGULATORY COMPONENTS OF SENSORY TRANSDUCTION SYSTEM"/>
    <property type="match status" value="1"/>
</dbReference>
<sequence length="342" mass="39296">MALSLLQQAAQYLKKALPLMLKYQIPITPTNYALWYTYVSEQNSQLNSQLDEIVNQYQTCPPSAAEQLYREHIGSEQDLNTRELRQSVEAMTVELSQSLRDTSLDTTTFRERLDKNFGKLNQLEQQATSLEQIMDMVRNLVQDSGEILNSTDYFHQQLEKAQKEISLLQQKLQEAEKDGLFDALTGCYNRRAFDLDVKLLVKEVPNKLCVIMADIDHFKRVNDTYGHMLGDQVLKAVSSRLRETCRDGMKVYRFGGEEFAIVVPNSQLRMARHVAESFRRSIEKVSVKDRRKNATINNISASFGVSEWQSKDSPAKLLERADAQLYEAKRLGRNRVMPISND</sequence>
<evidence type="ECO:0000313" key="4">
    <source>
        <dbReference type="EMBL" id="MCS4556692.1"/>
    </source>
</evidence>
<evidence type="ECO:0000259" key="3">
    <source>
        <dbReference type="PROSITE" id="PS50887"/>
    </source>
</evidence>
<name>A0ABT2FK34_9GAMM</name>
<keyword evidence="4" id="KW-0548">Nucleotidyltransferase</keyword>
<dbReference type="Proteomes" id="UP001201549">
    <property type="component" value="Unassembled WGS sequence"/>
</dbReference>
<dbReference type="SUPFAM" id="SSF55073">
    <property type="entry name" value="Nucleotide cyclase"/>
    <property type="match status" value="1"/>
</dbReference>
<dbReference type="InterPro" id="IPR050469">
    <property type="entry name" value="Diguanylate_Cyclase"/>
</dbReference>
<keyword evidence="4" id="KW-0808">Transferase</keyword>
<feature type="coiled-coil region" evidence="2">
    <location>
        <begin position="120"/>
        <end position="178"/>
    </location>
</feature>
<dbReference type="EC" id="2.7.7.65" evidence="1"/>
<dbReference type="PROSITE" id="PS50887">
    <property type="entry name" value="GGDEF"/>
    <property type="match status" value="1"/>
</dbReference>